<proteinExistence type="predicted"/>
<dbReference type="PANTHER" id="PTHR47221:SF6">
    <property type="entry name" value="FIBRINOGEN ALPHA CHAIN"/>
    <property type="match status" value="1"/>
</dbReference>
<evidence type="ECO:0000256" key="4">
    <source>
        <dbReference type="ARBA" id="ARBA00023054"/>
    </source>
</evidence>
<dbReference type="GO" id="GO:0005576">
    <property type="term" value="C:extracellular region"/>
    <property type="evidence" value="ECO:0007669"/>
    <property type="project" value="UniProtKB-SubCell"/>
</dbReference>
<evidence type="ECO:0000256" key="2">
    <source>
        <dbReference type="ARBA" id="ARBA00022525"/>
    </source>
</evidence>
<feature type="region of interest" description="Disordered" evidence="7">
    <location>
        <begin position="197"/>
        <end position="221"/>
    </location>
</feature>
<gene>
    <name evidence="9" type="ORF">GSOID_T00010980001</name>
</gene>
<dbReference type="InterPro" id="IPR020837">
    <property type="entry name" value="Fibrinogen_CS"/>
</dbReference>
<keyword evidence="6" id="KW-0325">Glycoprotein</keyword>
<dbReference type="InterPro" id="IPR014716">
    <property type="entry name" value="Fibrinogen_a/b/g_C_1"/>
</dbReference>
<dbReference type="PANTHER" id="PTHR47221">
    <property type="entry name" value="FIBRINOGEN ALPHA CHAIN"/>
    <property type="match status" value="1"/>
</dbReference>
<evidence type="ECO:0000313" key="10">
    <source>
        <dbReference type="Proteomes" id="UP000001307"/>
    </source>
</evidence>
<feature type="domain" description="Fibrinogen C-terminal" evidence="8">
    <location>
        <begin position="242"/>
        <end position="445"/>
    </location>
</feature>
<keyword evidence="3" id="KW-0732">Signal</keyword>
<dbReference type="EMBL" id="FN653051">
    <property type="protein sequence ID" value="CBY10150.1"/>
    <property type="molecule type" value="Genomic_DNA"/>
</dbReference>
<dbReference type="InParanoid" id="E4XHK2"/>
<dbReference type="InterPro" id="IPR002181">
    <property type="entry name" value="Fibrinogen_a/b/g_C_dom"/>
</dbReference>
<evidence type="ECO:0000256" key="5">
    <source>
        <dbReference type="ARBA" id="ARBA00023157"/>
    </source>
</evidence>
<evidence type="ECO:0000256" key="6">
    <source>
        <dbReference type="ARBA" id="ARBA00023180"/>
    </source>
</evidence>
<dbReference type="Proteomes" id="UP000001307">
    <property type="component" value="Unassembled WGS sequence"/>
</dbReference>
<dbReference type="PROSITE" id="PS51406">
    <property type="entry name" value="FIBRINOGEN_C_2"/>
    <property type="match status" value="1"/>
</dbReference>
<dbReference type="SUPFAM" id="SSF56496">
    <property type="entry name" value="Fibrinogen C-terminal domain-like"/>
    <property type="match status" value="1"/>
</dbReference>
<evidence type="ECO:0000259" key="8">
    <source>
        <dbReference type="PROSITE" id="PS51406"/>
    </source>
</evidence>
<accession>E4XHK2</accession>
<feature type="region of interest" description="Disordered" evidence="7">
    <location>
        <begin position="1"/>
        <end position="24"/>
    </location>
</feature>
<dbReference type="PROSITE" id="PS00514">
    <property type="entry name" value="FIBRINOGEN_C_1"/>
    <property type="match status" value="1"/>
</dbReference>
<reference evidence="9" key="1">
    <citation type="journal article" date="2010" name="Science">
        <title>Plasticity of animal genome architecture unmasked by rapid evolution of a pelagic tunicate.</title>
        <authorList>
            <person name="Denoeud F."/>
            <person name="Henriet S."/>
            <person name="Mungpakdee S."/>
            <person name="Aury J.M."/>
            <person name="Da Silva C."/>
            <person name="Brinkmann H."/>
            <person name="Mikhaleva J."/>
            <person name="Olsen L.C."/>
            <person name="Jubin C."/>
            <person name="Canestro C."/>
            <person name="Bouquet J.M."/>
            <person name="Danks G."/>
            <person name="Poulain J."/>
            <person name="Campsteijn C."/>
            <person name="Adamski M."/>
            <person name="Cross I."/>
            <person name="Yadetie F."/>
            <person name="Muffato M."/>
            <person name="Louis A."/>
            <person name="Butcher S."/>
            <person name="Tsagkogeorga G."/>
            <person name="Konrad A."/>
            <person name="Singh S."/>
            <person name="Jensen M.F."/>
            <person name="Cong E.H."/>
            <person name="Eikeseth-Otteraa H."/>
            <person name="Noel B."/>
            <person name="Anthouard V."/>
            <person name="Porcel B.M."/>
            <person name="Kachouri-Lafond R."/>
            <person name="Nishino A."/>
            <person name="Ugolini M."/>
            <person name="Chourrout P."/>
            <person name="Nishida H."/>
            <person name="Aasland R."/>
            <person name="Huzurbazar S."/>
            <person name="Westhof E."/>
            <person name="Delsuc F."/>
            <person name="Lehrach H."/>
            <person name="Reinhardt R."/>
            <person name="Weissenbach J."/>
            <person name="Roy S.W."/>
            <person name="Artiguenave F."/>
            <person name="Postlethwait J.H."/>
            <person name="Manak J.R."/>
            <person name="Thompson E.M."/>
            <person name="Jaillon O."/>
            <person name="Du Pasquier L."/>
            <person name="Boudinot P."/>
            <person name="Liberles D.A."/>
            <person name="Volff J.N."/>
            <person name="Philippe H."/>
            <person name="Lenhard B."/>
            <person name="Roest Crollius H."/>
            <person name="Wincker P."/>
            <person name="Chourrout D."/>
        </authorList>
    </citation>
    <scope>NUCLEOTIDE SEQUENCE [LARGE SCALE GENOMIC DNA]</scope>
</reference>
<organism evidence="9">
    <name type="scientific">Oikopleura dioica</name>
    <name type="common">Tunicate</name>
    <dbReference type="NCBI Taxonomy" id="34765"/>
    <lineage>
        <taxon>Eukaryota</taxon>
        <taxon>Metazoa</taxon>
        <taxon>Chordata</taxon>
        <taxon>Tunicata</taxon>
        <taxon>Appendicularia</taxon>
        <taxon>Copelata</taxon>
        <taxon>Oikopleuridae</taxon>
        <taxon>Oikopleura</taxon>
    </lineage>
</organism>
<dbReference type="SMART" id="SM00186">
    <property type="entry name" value="FBG"/>
    <property type="match status" value="1"/>
</dbReference>
<dbReference type="Pfam" id="PF00147">
    <property type="entry name" value="Fibrinogen_C"/>
    <property type="match status" value="1"/>
</dbReference>
<name>E4XHK2_OIKDI</name>
<sequence>MYQPPPTTRSTTPRKPTTTRTTTTIQPSPLNHFAPKNAKTYKNPFERSVEMSDFCTTNFPTGNVEQKRLCQEILANIPDRIIHLEGQLRSTIDMVNRVKTEQDETSFEIINELGAVDMDSKRLEEKTEEQEKKLNRVTRTLENLKPRIGEIDNMYEKYAYMVDVMEKKKQVLEEMMDGVNTIHSTMKDMIVNEMAGSKKQAQPLSYRRNNQPVPMSSRSDNAMPKQYERELYEIAKAKLATIGKKTDAKDCSEFDGPNSLDGKYEMNGIRDVRGKALTVRCEFTKGKGWIIIQRRVDGKTNFTRGWNDYKSGFGTLSGGELWLGLEAIYRLTMKTPMLLEIIMQDTDGRTYTALYKNFSILGESLNYAVRQADYVRGNAGNSFYRNNVGFSAPDRDNDRHSKYSCGYWLKSGWWFSACGSSNLNGVYHNGRYTGIHDGIFWQSGK</sequence>
<keyword evidence="5" id="KW-1015">Disulfide bond</keyword>
<feature type="compositionally biased region" description="Low complexity" evidence="7">
    <location>
        <begin position="8"/>
        <end position="24"/>
    </location>
</feature>
<keyword evidence="4" id="KW-0175">Coiled coil</keyword>
<dbReference type="Gene3D" id="3.90.215.10">
    <property type="entry name" value="Gamma Fibrinogen, chain A, domain 1"/>
    <property type="match status" value="1"/>
</dbReference>
<evidence type="ECO:0000256" key="7">
    <source>
        <dbReference type="SAM" id="MobiDB-lite"/>
    </source>
</evidence>
<evidence type="ECO:0000313" key="9">
    <source>
        <dbReference type="EMBL" id="CBY10150.1"/>
    </source>
</evidence>
<feature type="compositionally biased region" description="Polar residues" evidence="7">
    <location>
        <begin position="199"/>
        <end position="220"/>
    </location>
</feature>
<protein>
    <recommendedName>
        <fullName evidence="8">Fibrinogen C-terminal domain-containing protein</fullName>
    </recommendedName>
</protein>
<comment type="subcellular location">
    <subcellularLocation>
        <location evidence="1">Secreted</location>
    </subcellularLocation>
</comment>
<keyword evidence="2" id="KW-0964">Secreted</keyword>
<dbReference type="OrthoDB" id="7735550at2759"/>
<dbReference type="AlphaFoldDB" id="E4XHK2"/>
<dbReference type="InterPro" id="IPR037579">
    <property type="entry name" value="FIB_ANG-like"/>
</dbReference>
<dbReference type="InterPro" id="IPR036056">
    <property type="entry name" value="Fibrinogen-like_C"/>
</dbReference>
<evidence type="ECO:0000256" key="3">
    <source>
        <dbReference type="ARBA" id="ARBA00022729"/>
    </source>
</evidence>
<evidence type="ECO:0000256" key="1">
    <source>
        <dbReference type="ARBA" id="ARBA00004613"/>
    </source>
</evidence>
<keyword evidence="10" id="KW-1185">Reference proteome</keyword>